<sequence>MPAIPLFTQSRPILAFALALLLSLFLLPTSFAGEAARFAGTYMGSAEVQRADGSVEMRDMDVMIEETKEGFTVSWSTTIQKPDGRIKESDYSVDFLPSTRDGVYAAAMRRNVFGHTVQLDPMKGEPYVWGRIAGDTLTVFSLFVADDGGYEMQQFDRTLAEGGLILNFSRVKNGRPAKSVETFLQKQ</sequence>
<name>A0ABS9NRQ2_9RHOB</name>
<organism evidence="1 2">
    <name type="scientific">Ruegeria alba</name>
    <dbReference type="NCBI Taxonomy" id="2916756"/>
    <lineage>
        <taxon>Bacteria</taxon>
        <taxon>Pseudomonadati</taxon>
        <taxon>Pseudomonadota</taxon>
        <taxon>Alphaproteobacteria</taxon>
        <taxon>Rhodobacterales</taxon>
        <taxon>Roseobacteraceae</taxon>
        <taxon>Ruegeria</taxon>
    </lineage>
</organism>
<accession>A0ABS9NRQ2</accession>
<dbReference type="EMBL" id="JAKOEM010000001">
    <property type="protein sequence ID" value="MCG6556887.1"/>
    <property type="molecule type" value="Genomic_DNA"/>
</dbReference>
<reference evidence="1" key="1">
    <citation type="submission" date="2022-02" db="EMBL/GenBank/DDBJ databases">
        <title>The genome sequence of Ruegeria sp. 1NDH52C.</title>
        <authorList>
            <person name="Du J."/>
        </authorList>
    </citation>
    <scope>NUCLEOTIDE SEQUENCE</scope>
    <source>
        <strain evidence="1">1NDH52C</strain>
    </source>
</reference>
<keyword evidence="2" id="KW-1185">Reference proteome</keyword>
<gene>
    <name evidence="1" type="ORF">MB818_01640</name>
</gene>
<protein>
    <submittedName>
        <fullName evidence="1">Uncharacterized protein</fullName>
    </submittedName>
</protein>
<comment type="caution">
    <text evidence="1">The sequence shown here is derived from an EMBL/GenBank/DDBJ whole genome shotgun (WGS) entry which is preliminary data.</text>
</comment>
<evidence type="ECO:0000313" key="1">
    <source>
        <dbReference type="EMBL" id="MCG6556887.1"/>
    </source>
</evidence>
<dbReference type="Proteomes" id="UP001165279">
    <property type="component" value="Unassembled WGS sequence"/>
</dbReference>
<dbReference type="RefSeq" id="WP_234162484.1">
    <property type="nucleotide sequence ID" value="NZ_JAKOEM010000001.1"/>
</dbReference>
<proteinExistence type="predicted"/>
<evidence type="ECO:0000313" key="2">
    <source>
        <dbReference type="Proteomes" id="UP001165279"/>
    </source>
</evidence>